<keyword evidence="3" id="KW-0238">DNA-binding</keyword>
<dbReference type="SUPFAM" id="SSF46785">
    <property type="entry name" value="Winged helix' DNA-binding domain"/>
    <property type="match status" value="1"/>
</dbReference>
<accession>A0ABX0LX07</accession>
<dbReference type="Proteomes" id="UP000819052">
    <property type="component" value="Unassembled WGS sequence"/>
</dbReference>
<dbReference type="InterPro" id="IPR005119">
    <property type="entry name" value="LysR_subst-bd"/>
</dbReference>
<dbReference type="InterPro" id="IPR050176">
    <property type="entry name" value="LTTR"/>
</dbReference>
<comment type="similarity">
    <text evidence="1">Belongs to the LysR transcriptional regulatory family.</text>
</comment>
<dbReference type="EMBL" id="VVIW01000002">
    <property type="protein sequence ID" value="NHZ39335.1"/>
    <property type="molecule type" value="Genomic_DNA"/>
</dbReference>
<dbReference type="NCBIfam" id="TIGR03298">
    <property type="entry name" value="argP"/>
    <property type="match status" value="1"/>
</dbReference>
<dbReference type="SUPFAM" id="SSF53850">
    <property type="entry name" value="Periplasmic binding protein-like II"/>
    <property type="match status" value="1"/>
</dbReference>
<dbReference type="PROSITE" id="PS50931">
    <property type="entry name" value="HTH_LYSR"/>
    <property type="match status" value="1"/>
</dbReference>
<evidence type="ECO:0000256" key="2">
    <source>
        <dbReference type="ARBA" id="ARBA00023015"/>
    </source>
</evidence>
<dbReference type="InterPro" id="IPR036390">
    <property type="entry name" value="WH_DNA-bd_sf"/>
</dbReference>
<dbReference type="Gene3D" id="3.40.190.290">
    <property type="match status" value="1"/>
</dbReference>
<dbReference type="InterPro" id="IPR036388">
    <property type="entry name" value="WH-like_DNA-bd_sf"/>
</dbReference>
<sequence length="302" mass="33181">MWSVTMLDTRKGEALLAVIDSGSFEQAAVLLHLTPSAVSQRISALESELGMPLLVRGKPCRATHAGQRLVQYLRRSRLLEAEFLAESADSDAHPLSIALAVNNDTLATWLLPGLASFLIEEQILLDIALDDQDHTYTLLSQGAALAGVSSEAQPMRGCTVEQLGAMRYRLLATPAFAARWFPDGLQREAARRAPVMVFDRKDALQAAFLLRELGLPPGSYPCHYIPSSDAFTHAVRLGLGYGMVPEQQFRDDIDTGALLDLAPAKPTDVMLYWHAWRVQSPKLERLSARLIEVTRAALRQPG</sequence>
<evidence type="ECO:0000256" key="1">
    <source>
        <dbReference type="ARBA" id="ARBA00009437"/>
    </source>
</evidence>
<evidence type="ECO:0000256" key="4">
    <source>
        <dbReference type="ARBA" id="ARBA00023163"/>
    </source>
</evidence>
<name>A0ABX0LX07_9BURK</name>
<dbReference type="PRINTS" id="PR00039">
    <property type="entry name" value="HTHLYSR"/>
</dbReference>
<keyword evidence="4" id="KW-0804">Transcription</keyword>
<dbReference type="Gene3D" id="1.10.10.10">
    <property type="entry name" value="Winged helix-like DNA-binding domain superfamily/Winged helix DNA-binding domain"/>
    <property type="match status" value="1"/>
</dbReference>
<protein>
    <submittedName>
        <fullName evidence="6">LysR family transcriptional regulator ArgP</fullName>
    </submittedName>
</protein>
<keyword evidence="2" id="KW-0805">Transcription regulation</keyword>
<feature type="domain" description="HTH lysR-type" evidence="5">
    <location>
        <begin position="7"/>
        <end position="63"/>
    </location>
</feature>
<proteinExistence type="inferred from homology"/>
<dbReference type="NCBIfam" id="NF002964">
    <property type="entry name" value="PRK03635.1"/>
    <property type="match status" value="1"/>
</dbReference>
<evidence type="ECO:0000313" key="6">
    <source>
        <dbReference type="EMBL" id="NHZ39335.1"/>
    </source>
</evidence>
<dbReference type="InterPro" id="IPR000847">
    <property type="entry name" value="LysR_HTH_N"/>
</dbReference>
<dbReference type="InterPro" id="IPR017685">
    <property type="entry name" value="ArgP"/>
</dbReference>
<comment type="caution">
    <text evidence="6">The sequence shown here is derived from an EMBL/GenBank/DDBJ whole genome shotgun (WGS) entry which is preliminary data.</text>
</comment>
<evidence type="ECO:0000313" key="7">
    <source>
        <dbReference type="Proteomes" id="UP000819052"/>
    </source>
</evidence>
<dbReference type="NCBIfam" id="NF009888">
    <property type="entry name" value="PRK13348.1"/>
    <property type="match status" value="1"/>
</dbReference>
<dbReference type="PANTHER" id="PTHR30579:SF2">
    <property type="entry name" value="HTH-TYPE TRANSCRIPTIONAL REGULATOR ARGP"/>
    <property type="match status" value="1"/>
</dbReference>
<evidence type="ECO:0000256" key="3">
    <source>
        <dbReference type="ARBA" id="ARBA00023125"/>
    </source>
</evidence>
<keyword evidence="7" id="KW-1185">Reference proteome</keyword>
<gene>
    <name evidence="6" type="ORF">F1609_04005</name>
</gene>
<organism evidence="6 7">
    <name type="scientific">Massilia aquatica</name>
    <dbReference type="NCBI Taxonomy" id="2609000"/>
    <lineage>
        <taxon>Bacteria</taxon>
        <taxon>Pseudomonadati</taxon>
        <taxon>Pseudomonadota</taxon>
        <taxon>Betaproteobacteria</taxon>
        <taxon>Burkholderiales</taxon>
        <taxon>Oxalobacteraceae</taxon>
        <taxon>Telluria group</taxon>
        <taxon>Massilia</taxon>
    </lineage>
</organism>
<evidence type="ECO:0000259" key="5">
    <source>
        <dbReference type="PROSITE" id="PS50931"/>
    </source>
</evidence>
<reference evidence="6 7" key="1">
    <citation type="submission" date="2019-09" db="EMBL/GenBank/DDBJ databases">
        <title>Taxonomy of Antarctic Massilia spp.: description of Massilia rubra sp. nov., Massilia aquatica sp. nov., Massilia mucilaginosa sp. nov., Massilia frigida sp. nov. isolated from streams, lakes and regoliths.</title>
        <authorList>
            <person name="Holochova P."/>
            <person name="Sedlacek I."/>
            <person name="Kralova S."/>
            <person name="Maslanova I."/>
            <person name="Busse H.-J."/>
            <person name="Stankova E."/>
            <person name="Vrbovska V."/>
            <person name="Kovarovic V."/>
            <person name="Bartak M."/>
            <person name="Svec P."/>
            <person name="Pantucek R."/>
        </authorList>
    </citation>
    <scope>NUCLEOTIDE SEQUENCE [LARGE SCALE GENOMIC DNA]</scope>
    <source>
        <strain evidence="6 7">CCM 8693</strain>
    </source>
</reference>
<dbReference type="PANTHER" id="PTHR30579">
    <property type="entry name" value="TRANSCRIPTIONAL REGULATOR"/>
    <property type="match status" value="1"/>
</dbReference>
<dbReference type="Pfam" id="PF00126">
    <property type="entry name" value="HTH_1"/>
    <property type="match status" value="1"/>
</dbReference>
<dbReference type="Pfam" id="PF03466">
    <property type="entry name" value="LysR_substrate"/>
    <property type="match status" value="1"/>
</dbReference>